<dbReference type="eggNOG" id="KOG1385">
    <property type="taxonomic scope" value="Eukaryota"/>
</dbReference>
<dbReference type="HOGENOM" id="CLU_010246_0_0_1"/>
<feature type="active site" description="Proton acceptor" evidence="3">
    <location>
        <position position="188"/>
    </location>
</feature>
<protein>
    <submittedName>
        <fullName evidence="7">Putative apyrase family protein</fullName>
    </submittedName>
</protein>
<feature type="chain" id="PRO_5011207688" evidence="6">
    <location>
        <begin position="21"/>
        <end position="471"/>
    </location>
</feature>
<reference evidence="8" key="4">
    <citation type="submission" date="2021-05" db="UniProtKB">
        <authorList>
            <consortium name="EnsemblPlants"/>
        </authorList>
    </citation>
    <scope>IDENTIFICATION</scope>
    <source>
        <strain evidence="8">cv. B73</strain>
    </source>
</reference>
<accession>K7U2Z2</accession>
<evidence type="ECO:0000256" key="2">
    <source>
        <dbReference type="ARBA" id="ARBA00022801"/>
    </source>
</evidence>
<evidence type="ECO:0000256" key="1">
    <source>
        <dbReference type="ARBA" id="ARBA00009283"/>
    </source>
</evidence>
<reference evidence="7" key="2">
    <citation type="submission" date="2015-12" db="EMBL/GenBank/DDBJ databases">
        <title>Update maize B73 reference genome by single molecule sequencing technologies.</title>
        <authorList>
            <consortium name="Maize Genome Sequencing Project"/>
            <person name="Ware D."/>
        </authorList>
    </citation>
    <scope>NUCLEOTIDE SEQUENCE</scope>
    <source>
        <tissue evidence="7">Seedling</tissue>
    </source>
</reference>
<reference evidence="8" key="3">
    <citation type="submission" date="2019-07" db="EMBL/GenBank/DDBJ databases">
        <authorList>
            <person name="Seetharam A."/>
            <person name="Woodhouse M."/>
            <person name="Cannon E."/>
        </authorList>
    </citation>
    <scope>NUCLEOTIDE SEQUENCE [LARGE SCALE GENOMIC DNA]</scope>
    <source>
        <strain evidence="8">cv. B73</strain>
    </source>
</reference>
<dbReference type="GO" id="GO:0017110">
    <property type="term" value="F:nucleoside diphosphate phosphatase activity"/>
    <property type="evidence" value="ECO:0000318"/>
    <property type="project" value="GO_Central"/>
</dbReference>
<dbReference type="ExpressionAtlas" id="K7U2Z2">
    <property type="expression patterns" value="baseline and differential"/>
</dbReference>
<reference evidence="9" key="1">
    <citation type="journal article" date="2009" name="Science">
        <title>The B73 maize genome: complexity, diversity, and dynamics.</title>
        <authorList>
            <person name="Schnable P.S."/>
            <person name="Ware D."/>
            <person name="Fulton R.S."/>
            <person name="Stein J.C."/>
            <person name="Wei F."/>
            <person name="Pasternak S."/>
            <person name="Liang C."/>
            <person name="Zhang J."/>
            <person name="Fulton L."/>
            <person name="Graves T.A."/>
            <person name="Minx P."/>
            <person name="Reily A.D."/>
            <person name="Courtney L."/>
            <person name="Kruchowski S.S."/>
            <person name="Tomlinson C."/>
            <person name="Strong C."/>
            <person name="Delehaunty K."/>
            <person name="Fronick C."/>
            <person name="Courtney B."/>
            <person name="Rock S.M."/>
            <person name="Belter E."/>
            <person name="Du F."/>
            <person name="Kim K."/>
            <person name="Abbott R.M."/>
            <person name="Cotton M."/>
            <person name="Levy A."/>
            <person name="Marchetto P."/>
            <person name="Ochoa K."/>
            <person name="Jackson S.M."/>
            <person name="Gillam B."/>
            <person name="Chen W."/>
            <person name="Yan L."/>
            <person name="Higginbotham J."/>
            <person name="Cardenas M."/>
            <person name="Waligorski J."/>
            <person name="Applebaum E."/>
            <person name="Phelps L."/>
            <person name="Falcone J."/>
            <person name="Kanchi K."/>
            <person name="Thane T."/>
            <person name="Scimone A."/>
            <person name="Thane N."/>
            <person name="Henke J."/>
            <person name="Wang T."/>
            <person name="Ruppert J."/>
            <person name="Shah N."/>
            <person name="Rotter K."/>
            <person name="Hodges J."/>
            <person name="Ingenthron E."/>
            <person name="Cordes M."/>
            <person name="Kohlberg S."/>
            <person name="Sgro J."/>
            <person name="Delgado B."/>
            <person name="Mead K."/>
            <person name="Chinwalla A."/>
            <person name="Leonard S."/>
            <person name="Crouse K."/>
            <person name="Collura K."/>
            <person name="Kudrna D."/>
            <person name="Currie J."/>
            <person name="He R."/>
            <person name="Angelova A."/>
            <person name="Rajasekar S."/>
            <person name="Mueller T."/>
            <person name="Lomeli R."/>
            <person name="Scara G."/>
            <person name="Ko A."/>
            <person name="Delaney K."/>
            <person name="Wissotski M."/>
            <person name="Lopez G."/>
            <person name="Campos D."/>
            <person name="Braidotti M."/>
            <person name="Ashley E."/>
            <person name="Golser W."/>
            <person name="Kim H."/>
            <person name="Lee S."/>
            <person name="Lin J."/>
            <person name="Dujmic Z."/>
            <person name="Kim W."/>
            <person name="Talag J."/>
            <person name="Zuccolo A."/>
            <person name="Fan C."/>
            <person name="Sebastian A."/>
            <person name="Kramer M."/>
            <person name="Spiegel L."/>
            <person name="Nascimento L."/>
            <person name="Zutavern T."/>
            <person name="Miller B."/>
            <person name="Ambroise C."/>
            <person name="Muller S."/>
            <person name="Spooner W."/>
            <person name="Narechania A."/>
            <person name="Ren L."/>
            <person name="Wei S."/>
            <person name="Kumari S."/>
            <person name="Faga B."/>
            <person name="Levy M.J."/>
            <person name="McMahan L."/>
            <person name="Van Buren P."/>
            <person name="Vaughn M.W."/>
            <person name="Ying K."/>
            <person name="Yeh C.-T."/>
            <person name="Emrich S.J."/>
            <person name="Jia Y."/>
            <person name="Kalyanaraman A."/>
            <person name="Hsia A.-P."/>
            <person name="Barbazuk W.B."/>
            <person name="Baucom R.S."/>
            <person name="Brutnell T.P."/>
            <person name="Carpita N.C."/>
            <person name="Chaparro C."/>
            <person name="Chia J.-M."/>
            <person name="Deragon J.-M."/>
            <person name="Estill J.C."/>
            <person name="Fu Y."/>
            <person name="Jeddeloh J.A."/>
            <person name="Han Y."/>
            <person name="Lee H."/>
            <person name="Li P."/>
            <person name="Lisch D.R."/>
            <person name="Liu S."/>
            <person name="Liu Z."/>
            <person name="Nagel D.H."/>
            <person name="McCann M.C."/>
            <person name="SanMiguel P."/>
            <person name="Myers A.M."/>
            <person name="Nettleton D."/>
            <person name="Nguyen J."/>
            <person name="Penning B.W."/>
            <person name="Ponnala L."/>
            <person name="Schneider K.L."/>
            <person name="Schwartz D.C."/>
            <person name="Sharma A."/>
            <person name="Soderlund C."/>
            <person name="Springer N.M."/>
            <person name="Sun Q."/>
            <person name="Wang H."/>
            <person name="Waterman M."/>
            <person name="Westerman R."/>
            <person name="Wolfgruber T.K."/>
            <person name="Yang L."/>
            <person name="Yu Y."/>
            <person name="Zhang L."/>
            <person name="Zhou S."/>
            <person name="Zhu Q."/>
            <person name="Bennetzen J.L."/>
            <person name="Dawe R.K."/>
            <person name="Jiang J."/>
            <person name="Jiang N."/>
            <person name="Presting G.G."/>
            <person name="Wessler S.R."/>
            <person name="Aluru S."/>
            <person name="Martienssen R.A."/>
            <person name="Clifton S.W."/>
            <person name="McCombie W.R."/>
            <person name="Wing R.A."/>
            <person name="Wilson R.K."/>
        </authorList>
    </citation>
    <scope>NUCLEOTIDE SEQUENCE [LARGE SCALE GENOMIC DNA]</scope>
    <source>
        <strain evidence="9">cv. B73</strain>
    </source>
</reference>
<dbReference type="IntAct" id="K7U2Z2">
    <property type="interactions" value="1"/>
</dbReference>
<keyword evidence="2 5" id="KW-0378">Hydrolase</keyword>
<evidence type="ECO:0000256" key="4">
    <source>
        <dbReference type="PIRSR" id="PIRSR600407-2"/>
    </source>
</evidence>
<dbReference type="PROSITE" id="PS01238">
    <property type="entry name" value="GDA1_CD39_NTPASE"/>
    <property type="match status" value="1"/>
</dbReference>
<dbReference type="GeneID" id="103654305"/>
<dbReference type="Proteomes" id="UP000007305">
    <property type="component" value="Chromosome 4"/>
</dbReference>
<dbReference type="GO" id="GO:0009134">
    <property type="term" value="P:nucleoside diphosphate catabolic process"/>
    <property type="evidence" value="ECO:0000318"/>
    <property type="project" value="GO_Central"/>
</dbReference>
<sequence>MAHFVVGIAAALLLLQQLMASSSSYPSSAVLADSVLGRKAGIVVDEASSATESSPPGARTGRYAVIFDAGSTGTRVHVFRFDRKLELLEIGDDGIEVFAKVKPGLSSYAGHPQEAANSMLPLLDKAKSAVPKQLTKRTPLRLGATAGLRLIGEEQSEQILEAVRNLIHTKSKFQYKPEWINVIEGSQEGSYLWVALNYLLDKLGGDYSQTVAVLDMGGGSVQMAYAVSANAAASAPAPTHGEDPYVTREYLKGKDYNIYTHSYLHYGAFASRAEILKAKDGPFSSCMLRGFIGQYTYNEEQYDATAAPEGAVYGKCREEIGRALNLNAPCEMKNCTFNGIWNGGGGAGQGSIYVASSFYFVASEVGIVDGNAPSGNTTPGAFGASAEKACQMSVEEAKIEYPNVNDVDVPYLCMDLAYQYTLLVDGFGVERTKEITVVDKVKHGEYYVEAAWPLGSAIEAVSSTKEWRQDK</sequence>
<evidence type="ECO:0000313" key="9">
    <source>
        <dbReference type="Proteomes" id="UP000007305"/>
    </source>
</evidence>
<evidence type="ECO:0000256" key="6">
    <source>
        <dbReference type="SAM" id="SignalP"/>
    </source>
</evidence>
<dbReference type="GO" id="GO:0005524">
    <property type="term" value="F:ATP binding"/>
    <property type="evidence" value="ECO:0007669"/>
    <property type="project" value="UniProtKB-KW"/>
</dbReference>
<keyword evidence="4" id="KW-0067">ATP-binding</keyword>
<dbReference type="Gene3D" id="3.30.420.40">
    <property type="match status" value="1"/>
</dbReference>
<proteinExistence type="evidence at protein level"/>
<dbReference type="SMR" id="K7U2Z2"/>
<evidence type="ECO:0000313" key="7">
    <source>
        <dbReference type="EMBL" id="AQK57107.1"/>
    </source>
</evidence>
<dbReference type="PANTHER" id="PTHR11782">
    <property type="entry name" value="ADENOSINE/GUANOSINE DIPHOSPHATASE"/>
    <property type="match status" value="1"/>
</dbReference>
<keyword evidence="6" id="KW-0732">Signal</keyword>
<feature type="binding site" evidence="4">
    <location>
        <begin position="218"/>
        <end position="222"/>
    </location>
    <ligand>
        <name>ATP</name>
        <dbReference type="ChEBI" id="CHEBI:30616"/>
    </ligand>
</feature>
<dbReference type="OMA" id="ECREIAL"/>
<dbReference type="PaxDb" id="4577-GRMZM2G006762_P01"/>
<dbReference type="AlphaFoldDB" id="K7U2Z2"/>
<dbReference type="InterPro" id="IPR000407">
    <property type="entry name" value="GDA1_CD39_NTPase"/>
</dbReference>
<dbReference type="Gramene" id="Zm00001eb195710_T003">
    <property type="protein sequence ID" value="Zm00001eb195710_P003"/>
    <property type="gene ID" value="Zm00001eb195710"/>
</dbReference>
<dbReference type="KEGG" id="zma:103654305"/>
<dbReference type="PANTHER" id="PTHR11782:SF126">
    <property type="entry name" value="APYRASE FAMILY PROTEIN-RELATED"/>
    <property type="match status" value="1"/>
</dbReference>
<dbReference type="OrthoDB" id="6372431at2759"/>
<evidence type="ECO:0000313" key="8">
    <source>
        <dbReference type="EnsemblPlants" id="Zm00001eb195710_P003"/>
    </source>
</evidence>
<dbReference type="GO" id="GO:0016020">
    <property type="term" value="C:membrane"/>
    <property type="evidence" value="ECO:0000318"/>
    <property type="project" value="GO_Central"/>
</dbReference>
<keyword evidence="4" id="KW-0547">Nucleotide-binding</keyword>
<keyword evidence="9" id="KW-1185">Reference proteome</keyword>
<dbReference type="EnsemblPlants" id="Zm00001eb195710_T003">
    <property type="protein sequence ID" value="Zm00001eb195710_P003"/>
    <property type="gene ID" value="Zm00001eb195710"/>
</dbReference>
<gene>
    <name evidence="8" type="primary">LOC103654305</name>
    <name evidence="7" type="ORF">ZEAMMB73_Zm00001d052386</name>
</gene>
<name>K7U2Z2_MAIZE</name>
<evidence type="ECO:0000256" key="5">
    <source>
        <dbReference type="RuleBase" id="RU003833"/>
    </source>
</evidence>
<evidence type="ECO:0007829" key="10">
    <source>
        <dbReference type="PeptideAtlas" id="K7U2Z2"/>
    </source>
</evidence>
<comment type="similarity">
    <text evidence="1 5">Belongs to the GDA1/CD39 NTPase family.</text>
</comment>
<dbReference type="Pfam" id="PF01150">
    <property type="entry name" value="GDA1_CD39"/>
    <property type="match status" value="1"/>
</dbReference>
<dbReference type="RefSeq" id="XP_008679360.1">
    <property type="nucleotide sequence ID" value="XM_008681138.4"/>
</dbReference>
<feature type="signal peptide" evidence="6">
    <location>
        <begin position="1"/>
        <end position="20"/>
    </location>
</feature>
<dbReference type="EMBL" id="CM000780">
    <property type="protein sequence ID" value="AQK57107.1"/>
    <property type="molecule type" value="Genomic_DNA"/>
</dbReference>
<keyword evidence="10" id="KW-1267">Proteomics identification</keyword>
<dbReference type="Gene3D" id="3.30.420.150">
    <property type="entry name" value="Exopolyphosphatase. Domain 2"/>
    <property type="match status" value="1"/>
</dbReference>
<evidence type="ECO:0000256" key="3">
    <source>
        <dbReference type="PIRSR" id="PIRSR600407-1"/>
    </source>
</evidence>
<organism evidence="7">
    <name type="scientific">Zea mays</name>
    <name type="common">Maize</name>
    <dbReference type="NCBI Taxonomy" id="4577"/>
    <lineage>
        <taxon>Eukaryota</taxon>
        <taxon>Viridiplantae</taxon>
        <taxon>Streptophyta</taxon>
        <taxon>Embryophyta</taxon>
        <taxon>Tracheophyta</taxon>
        <taxon>Spermatophyta</taxon>
        <taxon>Magnoliopsida</taxon>
        <taxon>Liliopsida</taxon>
        <taxon>Poales</taxon>
        <taxon>Poaceae</taxon>
        <taxon>PACMAD clade</taxon>
        <taxon>Panicoideae</taxon>
        <taxon>Andropogonodae</taxon>
        <taxon>Andropogoneae</taxon>
        <taxon>Tripsacinae</taxon>
        <taxon>Zea</taxon>
    </lineage>
</organism>